<dbReference type="EMBL" id="KZ994092">
    <property type="protein sequence ID" value="RKO93857.1"/>
    <property type="molecule type" value="Genomic_DNA"/>
</dbReference>
<feature type="compositionally biased region" description="Basic and acidic residues" evidence="1">
    <location>
        <begin position="158"/>
        <end position="169"/>
    </location>
</feature>
<dbReference type="Proteomes" id="UP000269721">
    <property type="component" value="Unassembled WGS sequence"/>
</dbReference>
<evidence type="ECO:0000313" key="2">
    <source>
        <dbReference type="EMBL" id="RKO93857.1"/>
    </source>
</evidence>
<feature type="compositionally biased region" description="Low complexity" evidence="1">
    <location>
        <begin position="16"/>
        <end position="30"/>
    </location>
</feature>
<reference evidence="3" key="1">
    <citation type="journal article" date="2018" name="Nat. Microbiol.">
        <title>Leveraging single-cell genomics to expand the fungal tree of life.</title>
        <authorList>
            <person name="Ahrendt S.R."/>
            <person name="Quandt C.A."/>
            <person name="Ciobanu D."/>
            <person name="Clum A."/>
            <person name="Salamov A."/>
            <person name="Andreopoulos B."/>
            <person name="Cheng J.F."/>
            <person name="Woyke T."/>
            <person name="Pelin A."/>
            <person name="Henrissat B."/>
            <person name="Reynolds N.K."/>
            <person name="Benny G.L."/>
            <person name="Smith M.E."/>
            <person name="James T.Y."/>
            <person name="Grigoriev I.V."/>
        </authorList>
    </citation>
    <scope>NUCLEOTIDE SEQUENCE [LARGE SCALE GENOMIC DNA]</scope>
</reference>
<proteinExistence type="predicted"/>
<feature type="region of interest" description="Disordered" evidence="1">
    <location>
        <begin position="235"/>
        <end position="272"/>
    </location>
</feature>
<name>A0A4V1ISK3_9FUNG</name>
<evidence type="ECO:0000256" key="1">
    <source>
        <dbReference type="SAM" id="MobiDB-lite"/>
    </source>
</evidence>
<feature type="compositionally biased region" description="Polar residues" evidence="1">
    <location>
        <begin position="132"/>
        <end position="151"/>
    </location>
</feature>
<dbReference type="AlphaFoldDB" id="A0A4V1ISK3"/>
<sequence>MQPQSLATGTSRRHPQSTVSTSRSTSTTYPSSPPRSPTTGRAPPVLTQHHDHPRPRLPFQLGHAPVDRWACELRSLSPPIDYHRCPGNLTQGPPPSPYANTPASTRSPHLNRRRHHHDQQHGPTIDPRTDSKVTITSKLKSSGSGVPTDVSTPIMKRCSSDRKRKEKEVPLQSVGGRAPLRRIQPGVNLLTRTGFGGEVICNHKVCNLQGDRSTEACSIVRNGSLNAELALVPIQPPPKRGARVTHDRRLQAKRPRADLDPPKDHETVQHQL</sequence>
<feature type="compositionally biased region" description="Polar residues" evidence="1">
    <location>
        <begin position="1"/>
        <end position="10"/>
    </location>
</feature>
<organism evidence="2 3">
    <name type="scientific">Blyttiomyces helicus</name>
    <dbReference type="NCBI Taxonomy" id="388810"/>
    <lineage>
        <taxon>Eukaryota</taxon>
        <taxon>Fungi</taxon>
        <taxon>Fungi incertae sedis</taxon>
        <taxon>Chytridiomycota</taxon>
        <taxon>Chytridiomycota incertae sedis</taxon>
        <taxon>Chytridiomycetes</taxon>
        <taxon>Chytridiomycetes incertae sedis</taxon>
        <taxon>Blyttiomyces</taxon>
    </lineage>
</organism>
<keyword evidence="3" id="KW-1185">Reference proteome</keyword>
<feature type="compositionally biased region" description="Polar residues" evidence="1">
    <location>
        <begin position="98"/>
        <end position="108"/>
    </location>
</feature>
<feature type="compositionally biased region" description="Basic residues" evidence="1">
    <location>
        <begin position="109"/>
        <end position="118"/>
    </location>
</feature>
<feature type="compositionally biased region" description="Basic and acidic residues" evidence="1">
    <location>
        <begin position="244"/>
        <end position="272"/>
    </location>
</feature>
<feature type="region of interest" description="Disordered" evidence="1">
    <location>
        <begin position="1"/>
        <end position="59"/>
    </location>
</feature>
<accession>A0A4V1ISK3</accession>
<gene>
    <name evidence="2" type="ORF">BDK51DRAFT_49612</name>
</gene>
<feature type="region of interest" description="Disordered" evidence="1">
    <location>
        <begin position="84"/>
        <end position="172"/>
    </location>
</feature>
<protein>
    <submittedName>
        <fullName evidence="2">Uncharacterized protein</fullName>
    </submittedName>
</protein>
<evidence type="ECO:0000313" key="3">
    <source>
        <dbReference type="Proteomes" id="UP000269721"/>
    </source>
</evidence>